<dbReference type="EMBL" id="JBBPBM010000010">
    <property type="protein sequence ID" value="KAK8565589.1"/>
    <property type="molecule type" value="Genomic_DNA"/>
</dbReference>
<proteinExistence type="predicted"/>
<dbReference type="Proteomes" id="UP001472677">
    <property type="component" value="Unassembled WGS sequence"/>
</dbReference>
<keyword evidence="2" id="KW-1185">Reference proteome</keyword>
<protein>
    <submittedName>
        <fullName evidence="1">Uncharacterized protein</fullName>
    </submittedName>
</protein>
<evidence type="ECO:0000313" key="2">
    <source>
        <dbReference type="Proteomes" id="UP001472677"/>
    </source>
</evidence>
<comment type="caution">
    <text evidence="1">The sequence shown here is derived from an EMBL/GenBank/DDBJ whole genome shotgun (WGS) entry which is preliminary data.</text>
</comment>
<sequence>MDHAHCNSSQMQFLQAREIGYITWYENDSPRIGNNFLGLKCNLSEFPLSMSTVTLKINIFLCSDDVTSTIRISESTRLTFALLNLLSAFLLTFPNASGEFGQ</sequence>
<organism evidence="1 2">
    <name type="scientific">Hibiscus sabdariffa</name>
    <name type="common">roselle</name>
    <dbReference type="NCBI Taxonomy" id="183260"/>
    <lineage>
        <taxon>Eukaryota</taxon>
        <taxon>Viridiplantae</taxon>
        <taxon>Streptophyta</taxon>
        <taxon>Embryophyta</taxon>
        <taxon>Tracheophyta</taxon>
        <taxon>Spermatophyta</taxon>
        <taxon>Magnoliopsida</taxon>
        <taxon>eudicotyledons</taxon>
        <taxon>Gunneridae</taxon>
        <taxon>Pentapetalae</taxon>
        <taxon>rosids</taxon>
        <taxon>malvids</taxon>
        <taxon>Malvales</taxon>
        <taxon>Malvaceae</taxon>
        <taxon>Malvoideae</taxon>
        <taxon>Hibiscus</taxon>
    </lineage>
</organism>
<reference evidence="1 2" key="1">
    <citation type="journal article" date="2024" name="G3 (Bethesda)">
        <title>Genome assembly of Hibiscus sabdariffa L. provides insights into metabolisms of medicinal natural products.</title>
        <authorList>
            <person name="Kim T."/>
        </authorList>
    </citation>
    <scope>NUCLEOTIDE SEQUENCE [LARGE SCALE GENOMIC DNA]</scope>
    <source>
        <strain evidence="1">TK-2024</strain>
        <tissue evidence="1">Old leaves</tissue>
    </source>
</reference>
<gene>
    <name evidence="1" type="ORF">V6N12_059147</name>
</gene>
<accession>A0ABR2EUA4</accession>
<evidence type="ECO:0000313" key="1">
    <source>
        <dbReference type="EMBL" id="KAK8565589.1"/>
    </source>
</evidence>
<name>A0ABR2EUA4_9ROSI</name>